<protein>
    <recommendedName>
        <fullName evidence="11">3-oxo-tetronate kinase</fullName>
        <ecNumber evidence="10">2.7.1.217</ecNumber>
    </recommendedName>
    <alternativeName>
        <fullName evidence="12">3-dehydrotetronate 4-kinase</fullName>
    </alternativeName>
</protein>
<evidence type="ECO:0000256" key="4">
    <source>
        <dbReference type="ARBA" id="ARBA00022777"/>
    </source>
</evidence>
<keyword evidence="5" id="KW-0067">ATP-binding</keyword>
<dbReference type="AlphaFoldDB" id="A0A1H6DWG0"/>
<dbReference type="SUPFAM" id="SSF142764">
    <property type="entry name" value="YgbK-like"/>
    <property type="match status" value="1"/>
</dbReference>
<dbReference type="Pfam" id="PF17042">
    <property type="entry name" value="NBD_C"/>
    <property type="match status" value="1"/>
</dbReference>
<evidence type="ECO:0000259" key="13">
    <source>
        <dbReference type="Pfam" id="PF07005"/>
    </source>
</evidence>
<dbReference type="GO" id="GO:0005524">
    <property type="term" value="F:ATP binding"/>
    <property type="evidence" value="ECO:0007669"/>
    <property type="project" value="UniProtKB-KW"/>
</dbReference>
<feature type="domain" description="Four-carbon acid sugar kinase nucleotide binding" evidence="14">
    <location>
        <begin position="257"/>
        <end position="413"/>
    </location>
</feature>
<dbReference type="InterPro" id="IPR050007">
    <property type="entry name" value="OtnK"/>
</dbReference>
<keyword evidence="16" id="KW-1185">Reference proteome</keyword>
<dbReference type="GO" id="GO:0016301">
    <property type="term" value="F:kinase activity"/>
    <property type="evidence" value="ECO:0007669"/>
    <property type="project" value="UniProtKB-KW"/>
</dbReference>
<evidence type="ECO:0000313" key="15">
    <source>
        <dbReference type="EMBL" id="SEG89063.1"/>
    </source>
</evidence>
<evidence type="ECO:0000256" key="11">
    <source>
        <dbReference type="ARBA" id="ARBA00039461"/>
    </source>
</evidence>
<comment type="function">
    <text evidence="9">Catalyzes the ATP-dependent phosphorylation of 3-oxo-tetronate to 3-oxo-tetronate 4-phosphate.</text>
</comment>
<evidence type="ECO:0000256" key="7">
    <source>
        <dbReference type="ARBA" id="ARBA00035898"/>
    </source>
</evidence>
<comment type="catalytic activity">
    <reaction evidence="7">
        <text>3-dehydro-L-erythronate + ATP = 3-dehydro-4-O-phospho-L-erythronate + ADP + H(+)</text>
        <dbReference type="Rhea" id="RHEA:52552"/>
        <dbReference type="ChEBI" id="CHEBI:15378"/>
        <dbReference type="ChEBI" id="CHEBI:30616"/>
        <dbReference type="ChEBI" id="CHEBI:136592"/>
        <dbReference type="ChEBI" id="CHEBI:136670"/>
        <dbReference type="ChEBI" id="CHEBI:456216"/>
        <dbReference type="EC" id="2.7.1.217"/>
    </reaction>
</comment>
<evidence type="ECO:0000256" key="10">
    <source>
        <dbReference type="ARBA" id="ARBA00039095"/>
    </source>
</evidence>
<keyword evidence="6" id="KW-0119">Carbohydrate metabolism</keyword>
<evidence type="ECO:0000256" key="2">
    <source>
        <dbReference type="ARBA" id="ARBA00022679"/>
    </source>
</evidence>
<dbReference type="InterPro" id="IPR010737">
    <property type="entry name" value="4-carb_acid_sugar_kinase_N"/>
</dbReference>
<gene>
    <name evidence="15" type="ORF">SAMN05444390_1119</name>
</gene>
<dbReference type="EMBL" id="FNVQ01000011">
    <property type="protein sequence ID" value="SEG89063.1"/>
    <property type="molecule type" value="Genomic_DNA"/>
</dbReference>
<evidence type="ECO:0000313" key="16">
    <source>
        <dbReference type="Proteomes" id="UP000236745"/>
    </source>
</evidence>
<evidence type="ECO:0000256" key="3">
    <source>
        <dbReference type="ARBA" id="ARBA00022741"/>
    </source>
</evidence>
<evidence type="ECO:0000256" key="9">
    <source>
        <dbReference type="ARBA" id="ARBA00037335"/>
    </source>
</evidence>
<evidence type="ECO:0000256" key="5">
    <source>
        <dbReference type="ARBA" id="ARBA00022840"/>
    </source>
</evidence>
<evidence type="ECO:0000256" key="1">
    <source>
        <dbReference type="ARBA" id="ARBA00005715"/>
    </source>
</evidence>
<keyword evidence="3" id="KW-0547">Nucleotide-binding</keyword>
<comment type="catalytic activity">
    <reaction evidence="8">
        <text>3-dehydro-D-erythronate + ATP = 3-dehydro-4-O-phospho-D-erythronate + ADP + H(+)</text>
        <dbReference type="Rhea" id="RHEA:52556"/>
        <dbReference type="ChEBI" id="CHEBI:15378"/>
        <dbReference type="ChEBI" id="CHEBI:30616"/>
        <dbReference type="ChEBI" id="CHEBI:57958"/>
        <dbReference type="ChEBI" id="CHEBI:136593"/>
        <dbReference type="ChEBI" id="CHEBI:456216"/>
        <dbReference type="EC" id="2.7.1.217"/>
    </reaction>
</comment>
<dbReference type="InterPro" id="IPR042213">
    <property type="entry name" value="NBD_C_sf"/>
</dbReference>
<dbReference type="Gene3D" id="3.40.50.10840">
    <property type="entry name" value="Putative sugar-binding, N-terminal domain"/>
    <property type="match status" value="1"/>
</dbReference>
<dbReference type="Gene3D" id="3.40.980.20">
    <property type="entry name" value="Four-carbon acid sugar kinase, nucleotide binding domain"/>
    <property type="match status" value="1"/>
</dbReference>
<dbReference type="OrthoDB" id="191465at2"/>
<dbReference type="Proteomes" id="UP000236745">
    <property type="component" value="Unassembled WGS sequence"/>
</dbReference>
<dbReference type="EC" id="2.7.1.217" evidence="10"/>
<comment type="similarity">
    <text evidence="1">Belongs to the four-carbon acid sugar kinase family.</text>
</comment>
<dbReference type="InterPro" id="IPR031475">
    <property type="entry name" value="NBD_C"/>
</dbReference>
<organism evidence="15 16">
    <name type="scientific">Marinobacterium lutimaris</name>
    <dbReference type="NCBI Taxonomy" id="568106"/>
    <lineage>
        <taxon>Bacteria</taxon>
        <taxon>Pseudomonadati</taxon>
        <taxon>Pseudomonadota</taxon>
        <taxon>Gammaproteobacteria</taxon>
        <taxon>Oceanospirillales</taxon>
        <taxon>Oceanospirillaceae</taxon>
        <taxon>Marinobacterium</taxon>
    </lineage>
</organism>
<reference evidence="15 16" key="1">
    <citation type="submission" date="2016-10" db="EMBL/GenBank/DDBJ databases">
        <authorList>
            <person name="de Groot N.N."/>
        </authorList>
    </citation>
    <scope>NUCLEOTIDE SEQUENCE [LARGE SCALE GENOMIC DNA]</scope>
    <source>
        <strain evidence="15 16">DSM 22012</strain>
    </source>
</reference>
<evidence type="ECO:0000259" key="14">
    <source>
        <dbReference type="Pfam" id="PF17042"/>
    </source>
</evidence>
<dbReference type="NCBIfam" id="NF043035">
    <property type="entry name" value="OxoTetrKin"/>
    <property type="match status" value="1"/>
</dbReference>
<keyword evidence="2" id="KW-0808">Transferase</keyword>
<feature type="domain" description="Four-carbon acid sugar kinase N-terminal" evidence="13">
    <location>
        <begin position="5"/>
        <end position="229"/>
    </location>
</feature>
<name>A0A1H6DWG0_9GAMM</name>
<evidence type="ECO:0000256" key="8">
    <source>
        <dbReference type="ARBA" id="ARBA00036346"/>
    </source>
</evidence>
<evidence type="ECO:0000256" key="12">
    <source>
        <dbReference type="ARBA" id="ARBA00041377"/>
    </source>
</evidence>
<dbReference type="RefSeq" id="WP_104005956.1">
    <property type="nucleotide sequence ID" value="NZ_FNVQ01000011.1"/>
</dbReference>
<accession>A0A1H6DWG0</accession>
<sequence>MSVLLGCIADDFTGASDLASFLVASGMHTVQLLGVPEKPVDLSQADAVVIALKSRTQEPDQAVADSLEALQWLRQLECSQYYFKYCSTFDSTDKGNIGPVADALLAALGETFTVASPALPVNGRTVYNGYLFANGVLLNESGMEHHPLTPMRDANLLRILSAQTSGKVGLIVHDTLAQGSAITRSALVTLAEDYRYAIVDVLSQDDLVTLSHACADLRLVTGSSGLAVGLADNFEARGVFRKRQDAAELPPVAGDAVVLSGSCSKATRDQVDAFKSTHPALKICPLALHNAELNADQVVHWFIEHRAQGPVLIYASDHPEAVSHSQTLLGIEQAGQRIEELMSEVARRLSDLGVTRFVVAGGETSGAAVQALGITALKIGPAIAPGVPLTQTLEQTPRLLALKSGNFGEREFFTQALEMMQ</sequence>
<evidence type="ECO:0000256" key="6">
    <source>
        <dbReference type="ARBA" id="ARBA00023277"/>
    </source>
</evidence>
<dbReference type="InterPro" id="IPR037051">
    <property type="entry name" value="4-carb_acid_sugar_kinase_N_sf"/>
</dbReference>
<proteinExistence type="inferred from homology"/>
<dbReference type="Pfam" id="PF07005">
    <property type="entry name" value="SBD_N"/>
    <property type="match status" value="1"/>
</dbReference>
<keyword evidence="4" id="KW-0418">Kinase</keyword>